<accession>A0A2W2G6B5</accession>
<protein>
    <submittedName>
        <fullName evidence="1">Transcriptional regulator</fullName>
    </submittedName>
</protein>
<dbReference type="InterPro" id="IPR012349">
    <property type="entry name" value="Split_barrel_FMN-bd"/>
</dbReference>
<dbReference type="SUPFAM" id="SSF50475">
    <property type="entry name" value="FMN-binding split barrel"/>
    <property type="match status" value="1"/>
</dbReference>
<dbReference type="RefSeq" id="WP_111168698.1">
    <property type="nucleotide sequence ID" value="NZ_POUA01000138.1"/>
</dbReference>
<sequence length="197" mass="21475">MLEVPIFALDDPAEIRALIADQGWALLVSDGGPVVSHAPVIPDPATAGPEIVGHLARTDAELHELGERRIAVVVQGPHGYISPTLYQATPYVPTWNYVTVHLYGTPEILDPGETYQVLSDSVDHYERDRAEPFRLASAEEYAHKLLPAVTGFRLVPDRVVGKAKLSQDKPAEIAERVIAGLTDPVLAAAMRRAHQRP</sequence>
<gene>
    <name evidence="1" type="ORF">C1I98_18485</name>
</gene>
<evidence type="ECO:0000313" key="2">
    <source>
        <dbReference type="Proteomes" id="UP000248544"/>
    </source>
</evidence>
<reference evidence="1 2" key="1">
    <citation type="submission" date="2018-01" db="EMBL/GenBank/DDBJ databases">
        <title>Draft genome sequence of Sphaerisporangium sp. 7K107.</title>
        <authorList>
            <person name="Sahin N."/>
            <person name="Saygin H."/>
            <person name="Ay H."/>
        </authorList>
    </citation>
    <scope>NUCLEOTIDE SEQUENCE [LARGE SCALE GENOMIC DNA]</scope>
    <source>
        <strain evidence="1 2">7K107</strain>
    </source>
</reference>
<evidence type="ECO:0000313" key="1">
    <source>
        <dbReference type="EMBL" id="PZG43412.1"/>
    </source>
</evidence>
<comment type="caution">
    <text evidence="1">The sequence shown here is derived from an EMBL/GenBank/DDBJ whole genome shotgun (WGS) entry which is preliminary data.</text>
</comment>
<dbReference type="InterPro" id="IPR007396">
    <property type="entry name" value="TR_PAI2-type"/>
</dbReference>
<proteinExistence type="predicted"/>
<name>A0A2W2G6B5_9ACTN</name>
<dbReference type="PANTHER" id="PTHR35802">
    <property type="entry name" value="PROTEASE SYNTHASE AND SPORULATION PROTEIN PAI 2"/>
    <property type="match status" value="1"/>
</dbReference>
<dbReference type="EMBL" id="POUA01000138">
    <property type="protein sequence ID" value="PZG43412.1"/>
    <property type="molecule type" value="Genomic_DNA"/>
</dbReference>
<dbReference type="Pfam" id="PF04299">
    <property type="entry name" value="FMN_bind_2"/>
    <property type="match status" value="1"/>
</dbReference>
<dbReference type="AlphaFoldDB" id="A0A2W2G6B5"/>
<organism evidence="1 2">
    <name type="scientific">Spongiactinospora gelatinilytica</name>
    <dbReference type="NCBI Taxonomy" id="2666298"/>
    <lineage>
        <taxon>Bacteria</taxon>
        <taxon>Bacillati</taxon>
        <taxon>Actinomycetota</taxon>
        <taxon>Actinomycetes</taxon>
        <taxon>Streptosporangiales</taxon>
        <taxon>Streptosporangiaceae</taxon>
        <taxon>Spongiactinospora</taxon>
    </lineage>
</organism>
<dbReference type="PIRSF" id="PIRSF010372">
    <property type="entry name" value="PaiB"/>
    <property type="match status" value="1"/>
</dbReference>
<keyword evidence="2" id="KW-1185">Reference proteome</keyword>
<dbReference type="Proteomes" id="UP000248544">
    <property type="component" value="Unassembled WGS sequence"/>
</dbReference>
<dbReference type="PANTHER" id="PTHR35802:SF1">
    <property type="entry name" value="PROTEASE SYNTHASE AND SPORULATION PROTEIN PAI 2"/>
    <property type="match status" value="1"/>
</dbReference>
<dbReference type="Gene3D" id="2.30.110.10">
    <property type="entry name" value="Electron Transport, Fmn-binding Protein, Chain A"/>
    <property type="match status" value="1"/>
</dbReference>